<evidence type="ECO:0000313" key="14">
    <source>
        <dbReference type="EMBL" id="QDR82232.1"/>
    </source>
</evidence>
<evidence type="ECO:0000256" key="7">
    <source>
        <dbReference type="ARBA" id="ARBA00022475"/>
    </source>
</evidence>
<evidence type="ECO:0000313" key="15">
    <source>
        <dbReference type="Proteomes" id="UP000320776"/>
    </source>
</evidence>
<feature type="transmembrane region" description="Helical" evidence="13">
    <location>
        <begin position="162"/>
        <end position="186"/>
    </location>
</feature>
<proteinExistence type="inferred from homology"/>
<dbReference type="Proteomes" id="UP000320776">
    <property type="component" value="Chromosome"/>
</dbReference>
<comment type="function">
    <text evidence="1">Multidrug efflux pump.</text>
</comment>
<dbReference type="PIRSF" id="PIRSF006603">
    <property type="entry name" value="DinF"/>
    <property type="match status" value="1"/>
</dbReference>
<feature type="transmembrane region" description="Helical" evidence="13">
    <location>
        <begin position="389"/>
        <end position="410"/>
    </location>
</feature>
<reference evidence="14 15" key="1">
    <citation type="submission" date="2019-02" db="EMBL/GenBank/DDBJ databases">
        <title>Closed genome of Sporomusa termitida DSM 4440.</title>
        <authorList>
            <person name="Poehlein A."/>
            <person name="Daniel R."/>
        </authorList>
    </citation>
    <scope>NUCLEOTIDE SEQUENCE [LARGE SCALE GENOMIC DNA]</scope>
    <source>
        <strain evidence="14 15">DSM 4440</strain>
    </source>
</reference>
<dbReference type="InterPro" id="IPR050222">
    <property type="entry name" value="MATE_MdtK"/>
</dbReference>
<feature type="transmembrane region" description="Helical" evidence="13">
    <location>
        <begin position="198"/>
        <end position="220"/>
    </location>
</feature>
<evidence type="ECO:0000256" key="12">
    <source>
        <dbReference type="ARBA" id="ARBA00031636"/>
    </source>
</evidence>
<dbReference type="Pfam" id="PF01554">
    <property type="entry name" value="MatE"/>
    <property type="match status" value="2"/>
</dbReference>
<keyword evidence="5" id="KW-0813">Transport</keyword>
<keyword evidence="9 13" id="KW-1133">Transmembrane helix</keyword>
<dbReference type="AlphaFoldDB" id="A0A517DY16"/>
<evidence type="ECO:0000256" key="3">
    <source>
        <dbReference type="ARBA" id="ARBA00010199"/>
    </source>
</evidence>
<evidence type="ECO:0000256" key="5">
    <source>
        <dbReference type="ARBA" id="ARBA00022448"/>
    </source>
</evidence>
<keyword evidence="8 13" id="KW-0812">Transmembrane</keyword>
<evidence type="ECO:0000256" key="1">
    <source>
        <dbReference type="ARBA" id="ARBA00003408"/>
    </source>
</evidence>
<dbReference type="NCBIfam" id="TIGR00797">
    <property type="entry name" value="matE"/>
    <property type="match status" value="1"/>
</dbReference>
<evidence type="ECO:0000256" key="11">
    <source>
        <dbReference type="ARBA" id="ARBA00023136"/>
    </source>
</evidence>
<feature type="transmembrane region" description="Helical" evidence="13">
    <location>
        <begin position="88"/>
        <end position="117"/>
    </location>
</feature>
<feature type="transmembrane region" description="Helical" evidence="13">
    <location>
        <begin position="279"/>
        <end position="304"/>
    </location>
</feature>
<dbReference type="KEGG" id="sted:SPTER_36560"/>
<keyword evidence="15" id="KW-1185">Reference proteome</keyword>
<dbReference type="RefSeq" id="WP_144351639.1">
    <property type="nucleotide sequence ID" value="NZ_CP036259.1"/>
</dbReference>
<feature type="transmembrane region" description="Helical" evidence="13">
    <location>
        <begin position="54"/>
        <end position="76"/>
    </location>
</feature>
<keyword evidence="7" id="KW-1003">Cell membrane</keyword>
<feature type="transmembrane region" description="Helical" evidence="13">
    <location>
        <begin position="416"/>
        <end position="440"/>
    </location>
</feature>
<dbReference type="OrthoDB" id="9780160at2"/>
<evidence type="ECO:0000256" key="13">
    <source>
        <dbReference type="SAM" id="Phobius"/>
    </source>
</evidence>
<comment type="similarity">
    <text evidence="3">Belongs to the multi antimicrobial extrusion (MATE) (TC 2.A.66.1) family.</text>
</comment>
<dbReference type="GO" id="GO:0006811">
    <property type="term" value="P:monoatomic ion transport"/>
    <property type="evidence" value="ECO:0007669"/>
    <property type="project" value="UniProtKB-KW"/>
</dbReference>
<dbReference type="InterPro" id="IPR002528">
    <property type="entry name" value="MATE_fam"/>
</dbReference>
<dbReference type="GO" id="GO:0005886">
    <property type="term" value="C:plasma membrane"/>
    <property type="evidence" value="ECO:0007669"/>
    <property type="project" value="UniProtKB-SubCell"/>
</dbReference>
<feature type="transmembrane region" description="Helical" evidence="13">
    <location>
        <begin position="129"/>
        <end position="150"/>
    </location>
</feature>
<feature type="transmembrane region" description="Helical" evidence="13">
    <location>
        <begin position="360"/>
        <end position="377"/>
    </location>
</feature>
<name>A0A517DY16_9FIRM</name>
<feature type="transmembrane region" description="Helical" evidence="13">
    <location>
        <begin position="12"/>
        <end position="34"/>
    </location>
</feature>
<evidence type="ECO:0000256" key="2">
    <source>
        <dbReference type="ARBA" id="ARBA00004651"/>
    </source>
</evidence>
<dbReference type="InterPro" id="IPR048279">
    <property type="entry name" value="MdtK-like"/>
</dbReference>
<gene>
    <name evidence="14" type="primary">norM</name>
    <name evidence="14" type="ORF">SPTER_36560</name>
</gene>
<dbReference type="PANTHER" id="PTHR43298:SF2">
    <property type="entry name" value="FMN_FAD EXPORTER YEEO-RELATED"/>
    <property type="match status" value="1"/>
</dbReference>
<dbReference type="EMBL" id="CP036259">
    <property type="protein sequence ID" value="QDR82232.1"/>
    <property type="molecule type" value="Genomic_DNA"/>
</dbReference>
<dbReference type="CDD" id="cd13131">
    <property type="entry name" value="MATE_NorM_like"/>
    <property type="match status" value="1"/>
</dbReference>
<accession>A0A517DY16</accession>
<dbReference type="PANTHER" id="PTHR43298">
    <property type="entry name" value="MULTIDRUG RESISTANCE PROTEIN NORM-RELATED"/>
    <property type="match status" value="1"/>
</dbReference>
<sequence length="451" mass="48186">MRATRSVKEKVQQFLLILLPIFITQLSLMATGFFDTVMSGRVSHYDLAGVAIGANLWLPVFTGIGGVLAGLTPILAQLHGAGRKQELPFLLIQGIYLALALAGLVIAGGAAVLALLLEAMKLEPAVHDIAYRFLAALAAGVLPLFVSAVCRNFIDALGYTRITMLITLCAVPINIALNYLLIFGYWGFPRLGGAGAGYASAITYWCLALISMGVIHYLPPFKEYRVFASLPGISLKTWRELLTVGLPIGLAIFCEVSIFGVVGLLMAEYGTAVIAAHQAAINFAGLVYMVPLSIGMALTIVIGFEAGAGRYHDAAVYSKLGIGIAVTIAGFFAISLLAFNRQIAGLYAQEPGVLALIRNFLIYAVFFQLSDAVAAPIQGALRGYKDVRVTFLMAVLSYWVIGMPVGYLLAKYTALAAYGYWVGLIAGLAVGAVVLLLRLVRLQRNVTEGRN</sequence>
<comment type="subcellular location">
    <subcellularLocation>
        <location evidence="2">Cell membrane</location>
        <topology evidence="2">Multi-pass membrane protein</topology>
    </subcellularLocation>
</comment>
<feature type="transmembrane region" description="Helical" evidence="13">
    <location>
        <begin position="316"/>
        <end position="340"/>
    </location>
</feature>
<protein>
    <recommendedName>
        <fullName evidence="4">Probable multidrug resistance protein NorM</fullName>
    </recommendedName>
    <alternativeName>
        <fullName evidence="12">Multidrug-efflux transporter</fullName>
    </alternativeName>
</protein>
<evidence type="ECO:0000256" key="10">
    <source>
        <dbReference type="ARBA" id="ARBA00023065"/>
    </source>
</evidence>
<evidence type="ECO:0000256" key="9">
    <source>
        <dbReference type="ARBA" id="ARBA00022989"/>
    </source>
</evidence>
<keyword evidence="10" id="KW-0406">Ion transport</keyword>
<keyword evidence="11 13" id="KW-0472">Membrane</keyword>
<dbReference type="GO" id="GO:0015297">
    <property type="term" value="F:antiporter activity"/>
    <property type="evidence" value="ECO:0007669"/>
    <property type="project" value="UniProtKB-KW"/>
</dbReference>
<evidence type="ECO:0000256" key="6">
    <source>
        <dbReference type="ARBA" id="ARBA00022449"/>
    </source>
</evidence>
<keyword evidence="6" id="KW-0050">Antiport</keyword>
<dbReference type="GO" id="GO:0042910">
    <property type="term" value="F:xenobiotic transmembrane transporter activity"/>
    <property type="evidence" value="ECO:0007669"/>
    <property type="project" value="InterPro"/>
</dbReference>
<organism evidence="14 15">
    <name type="scientific">Sporomusa termitida</name>
    <dbReference type="NCBI Taxonomy" id="2377"/>
    <lineage>
        <taxon>Bacteria</taxon>
        <taxon>Bacillati</taxon>
        <taxon>Bacillota</taxon>
        <taxon>Negativicutes</taxon>
        <taxon>Selenomonadales</taxon>
        <taxon>Sporomusaceae</taxon>
        <taxon>Sporomusa</taxon>
    </lineage>
</organism>
<feature type="transmembrane region" description="Helical" evidence="13">
    <location>
        <begin position="241"/>
        <end position="267"/>
    </location>
</feature>
<evidence type="ECO:0000256" key="8">
    <source>
        <dbReference type="ARBA" id="ARBA00022692"/>
    </source>
</evidence>
<evidence type="ECO:0000256" key="4">
    <source>
        <dbReference type="ARBA" id="ARBA00020268"/>
    </source>
</evidence>